<dbReference type="GO" id="GO:0022857">
    <property type="term" value="F:transmembrane transporter activity"/>
    <property type="evidence" value="ECO:0007669"/>
    <property type="project" value="InterPro"/>
</dbReference>
<dbReference type="AlphaFoldDB" id="A0AB72X6F9"/>
<feature type="transmembrane region" description="Helical" evidence="8">
    <location>
        <begin position="428"/>
        <end position="450"/>
    </location>
</feature>
<name>A0AB72X6F9_9RALS</name>
<dbReference type="PRINTS" id="PR01035">
    <property type="entry name" value="TCRTETA"/>
</dbReference>
<dbReference type="InterPro" id="IPR005829">
    <property type="entry name" value="Sugar_transporter_CS"/>
</dbReference>
<dbReference type="PANTHER" id="PTHR23504:SF15">
    <property type="entry name" value="MAJOR FACILITATOR SUPERFAMILY (MFS) PROFILE DOMAIN-CONTAINING PROTEIN"/>
    <property type="match status" value="1"/>
</dbReference>
<dbReference type="EMBL" id="CATWHI010000002">
    <property type="protein sequence ID" value="CAJ0739860.1"/>
    <property type="molecule type" value="Genomic_DNA"/>
</dbReference>
<feature type="transmembrane region" description="Helical" evidence="8">
    <location>
        <begin position="66"/>
        <end position="89"/>
    </location>
</feature>
<sequence length="456" mass="48240">MHCCATRSLCNTAIGAASTKLAGGFRWSVARRYKSLHGAHFQGIISAFCFRSAAAPTGARRIRMPAFAVILFTLTLDAMGVGLILPILPSLLRELDHTGDIAFEFGLLIAAYAAMQFVFAPILGALADRYGRRPVLLVSLAGAAVDYLVMALSPHAWVLYVGRVVAGITGANYAVATAYIADITAPADRARRYGLMNACFGLGFIAGPALGGLLGDWWLRAPFLLAAALNGVNFLVACFALPESRRAERAPFAWRALLPVQSLRRVARVPTLLPLLAVLAIIEIVGQIPQTLWVIHGEAHFGWDTRAAGLSLAAYGLMHALAQAFLTGPIARALGERRAVAASVMLDVAGFAAMAWISAGWMVYPTMVLLCMAEIGMPALQAMLSRQVGEHEQGELQGALASLASVAAMIGPLAATAFYALTAPVWSGAVWLMGALLNGVCLMLLMGGVARRAART</sequence>
<feature type="transmembrane region" description="Helical" evidence="8">
    <location>
        <begin position="363"/>
        <end position="384"/>
    </location>
</feature>
<feature type="domain" description="Major facilitator superfamily (MFS) profile" evidence="9">
    <location>
        <begin position="66"/>
        <end position="453"/>
    </location>
</feature>
<evidence type="ECO:0000313" key="11">
    <source>
        <dbReference type="Proteomes" id="UP001189225"/>
    </source>
</evidence>
<dbReference type="PANTHER" id="PTHR23504">
    <property type="entry name" value="MAJOR FACILITATOR SUPERFAMILY DOMAIN-CONTAINING PROTEIN 10"/>
    <property type="match status" value="1"/>
</dbReference>
<comment type="function">
    <text evidence="1">Resistance to tetracycline by an active tetracycline efflux. This is an energy-dependent process that decreases the accumulation of the antibiotic in whole cells. This protein functions as a metal-tetracycline/H(+) antiporter.</text>
</comment>
<dbReference type="InterPro" id="IPR011701">
    <property type="entry name" value="MFS"/>
</dbReference>
<dbReference type="InterPro" id="IPR020846">
    <property type="entry name" value="MFS_dom"/>
</dbReference>
<dbReference type="CDD" id="cd17388">
    <property type="entry name" value="MFS_TetA"/>
    <property type="match status" value="1"/>
</dbReference>
<proteinExistence type="inferred from homology"/>
<dbReference type="NCBIfam" id="NF012174">
    <property type="entry name" value="tet_MFS_A_B_C_D"/>
    <property type="match status" value="1"/>
</dbReference>
<evidence type="ECO:0000256" key="1">
    <source>
        <dbReference type="ARBA" id="ARBA00003279"/>
    </source>
</evidence>
<dbReference type="Pfam" id="PF07690">
    <property type="entry name" value="MFS_1"/>
    <property type="match status" value="2"/>
</dbReference>
<evidence type="ECO:0000256" key="7">
    <source>
        <dbReference type="ARBA" id="ARBA00023136"/>
    </source>
</evidence>
<accession>A0AB72X6F9</accession>
<evidence type="ECO:0000256" key="5">
    <source>
        <dbReference type="ARBA" id="ARBA00022692"/>
    </source>
</evidence>
<evidence type="ECO:0000256" key="4">
    <source>
        <dbReference type="ARBA" id="ARBA00022448"/>
    </source>
</evidence>
<feature type="transmembrane region" description="Helical" evidence="8">
    <location>
        <begin position="160"/>
        <end position="181"/>
    </location>
</feature>
<evidence type="ECO:0000256" key="6">
    <source>
        <dbReference type="ARBA" id="ARBA00022989"/>
    </source>
</evidence>
<feature type="transmembrane region" description="Helical" evidence="8">
    <location>
        <begin position="272"/>
        <end position="295"/>
    </location>
</feature>
<evidence type="ECO:0000259" key="9">
    <source>
        <dbReference type="PROSITE" id="PS50850"/>
    </source>
</evidence>
<feature type="transmembrane region" description="Helical" evidence="8">
    <location>
        <begin position="307"/>
        <end position="327"/>
    </location>
</feature>
<feature type="transmembrane region" description="Helical" evidence="8">
    <location>
        <begin position="396"/>
        <end position="422"/>
    </location>
</feature>
<keyword evidence="4" id="KW-0813">Transport</keyword>
<comment type="caution">
    <text evidence="10">The sequence shown here is derived from an EMBL/GenBank/DDBJ whole genome shotgun (WGS) entry which is preliminary data.</text>
</comment>
<keyword evidence="5 8" id="KW-0812">Transmembrane</keyword>
<evidence type="ECO:0000256" key="2">
    <source>
        <dbReference type="ARBA" id="ARBA00004141"/>
    </source>
</evidence>
<evidence type="ECO:0000313" key="10">
    <source>
        <dbReference type="EMBL" id="CAJ0739860.1"/>
    </source>
</evidence>
<keyword evidence="7 8" id="KW-0472">Membrane</keyword>
<evidence type="ECO:0000256" key="3">
    <source>
        <dbReference type="ARBA" id="ARBA00007520"/>
    </source>
</evidence>
<comment type="subcellular location">
    <subcellularLocation>
        <location evidence="2">Membrane</location>
        <topology evidence="2">Multi-pass membrane protein</topology>
    </subcellularLocation>
</comment>
<feature type="transmembrane region" description="Helical" evidence="8">
    <location>
        <begin position="101"/>
        <end position="123"/>
    </location>
</feature>
<keyword evidence="6 8" id="KW-1133">Transmembrane helix</keyword>
<evidence type="ECO:0000256" key="8">
    <source>
        <dbReference type="SAM" id="Phobius"/>
    </source>
</evidence>
<feature type="transmembrane region" description="Helical" evidence="8">
    <location>
        <begin position="193"/>
        <end position="215"/>
    </location>
</feature>
<dbReference type="GO" id="GO:0016020">
    <property type="term" value="C:membrane"/>
    <property type="evidence" value="ECO:0007669"/>
    <property type="project" value="UniProtKB-SubCell"/>
</dbReference>
<reference evidence="10 11" key="1">
    <citation type="submission" date="2023-07" db="EMBL/GenBank/DDBJ databases">
        <authorList>
            <person name="Peeters C."/>
        </authorList>
    </citation>
    <scope>NUCLEOTIDE SEQUENCE [LARGE SCALE GENOMIC DNA]</scope>
    <source>
        <strain evidence="10 11">R-16034</strain>
    </source>
</reference>
<feature type="transmembrane region" description="Helical" evidence="8">
    <location>
        <begin position="135"/>
        <end position="154"/>
    </location>
</feature>
<dbReference type="PROSITE" id="PS50850">
    <property type="entry name" value="MFS"/>
    <property type="match status" value="1"/>
</dbReference>
<dbReference type="Gene3D" id="1.20.1250.20">
    <property type="entry name" value="MFS general substrate transporter like domains"/>
    <property type="match status" value="1"/>
</dbReference>
<feature type="transmembrane region" description="Helical" evidence="8">
    <location>
        <begin position="339"/>
        <end position="357"/>
    </location>
</feature>
<dbReference type="SUPFAM" id="SSF103473">
    <property type="entry name" value="MFS general substrate transporter"/>
    <property type="match status" value="1"/>
</dbReference>
<feature type="transmembrane region" description="Helical" evidence="8">
    <location>
        <begin position="221"/>
        <end position="241"/>
    </location>
</feature>
<dbReference type="PROSITE" id="PS00216">
    <property type="entry name" value="SUGAR_TRANSPORT_1"/>
    <property type="match status" value="1"/>
</dbReference>
<dbReference type="Proteomes" id="UP001189225">
    <property type="component" value="Unassembled WGS sequence"/>
</dbReference>
<protein>
    <submittedName>
        <fullName evidence="10">Tetracycline resistance protein, class C</fullName>
    </submittedName>
</protein>
<organism evidence="10 11">
    <name type="scientific">Ralstonia edaphi</name>
    <dbReference type="NCBI Taxonomy" id="3058599"/>
    <lineage>
        <taxon>Bacteria</taxon>
        <taxon>Pseudomonadati</taxon>
        <taxon>Pseudomonadota</taxon>
        <taxon>Betaproteobacteria</taxon>
        <taxon>Burkholderiales</taxon>
        <taxon>Burkholderiaceae</taxon>
        <taxon>Ralstonia</taxon>
    </lineage>
</organism>
<keyword evidence="11" id="KW-1185">Reference proteome</keyword>
<dbReference type="InterPro" id="IPR036259">
    <property type="entry name" value="MFS_trans_sf"/>
</dbReference>
<dbReference type="InterPro" id="IPR001958">
    <property type="entry name" value="Tet-R_TetA/multi-R_MdtG-like"/>
</dbReference>
<gene>
    <name evidence="10" type="primary">tetA</name>
    <name evidence="10" type="ORF">R16034_01850</name>
</gene>
<comment type="similarity">
    <text evidence="3">Belongs to the major facilitator superfamily. TCR/Tet family.</text>
</comment>